<dbReference type="PANTHER" id="PTHR10671">
    <property type="entry name" value="EPITHELIAL MEMBRANE PROTEIN-RELATED"/>
    <property type="match status" value="1"/>
</dbReference>
<dbReference type="InterPro" id="IPR004031">
    <property type="entry name" value="PMP22/EMP/MP20/Claudin"/>
</dbReference>
<evidence type="ECO:0000256" key="5">
    <source>
        <dbReference type="SAM" id="MobiDB-lite"/>
    </source>
</evidence>
<organism evidence="7 8">
    <name type="scientific">Nephila pilipes</name>
    <name type="common">Giant wood spider</name>
    <name type="synonym">Nephila maculata</name>
    <dbReference type="NCBI Taxonomy" id="299642"/>
    <lineage>
        <taxon>Eukaryota</taxon>
        <taxon>Metazoa</taxon>
        <taxon>Ecdysozoa</taxon>
        <taxon>Arthropoda</taxon>
        <taxon>Chelicerata</taxon>
        <taxon>Arachnida</taxon>
        <taxon>Araneae</taxon>
        <taxon>Araneomorphae</taxon>
        <taxon>Entelegynae</taxon>
        <taxon>Araneoidea</taxon>
        <taxon>Nephilidae</taxon>
        <taxon>Nephila</taxon>
    </lineage>
</organism>
<feature type="region of interest" description="Disordered" evidence="5">
    <location>
        <begin position="244"/>
        <end position="265"/>
    </location>
</feature>
<dbReference type="AlphaFoldDB" id="A0A8X6P5E6"/>
<feature type="compositionally biased region" description="Basic and acidic residues" evidence="5">
    <location>
        <begin position="1"/>
        <end position="11"/>
    </location>
</feature>
<comment type="caution">
    <text evidence="7">The sequence shown here is derived from an EMBL/GenBank/DDBJ whole genome shotgun (WGS) entry which is preliminary data.</text>
</comment>
<gene>
    <name evidence="7" type="primary">AVEN_42877_1</name>
    <name evidence="7" type="ORF">NPIL_563161</name>
</gene>
<keyword evidence="3 6" id="KW-1133">Transmembrane helix</keyword>
<evidence type="ECO:0000256" key="6">
    <source>
        <dbReference type="SAM" id="Phobius"/>
    </source>
</evidence>
<dbReference type="EMBL" id="BMAW01112355">
    <property type="protein sequence ID" value="GFT52087.1"/>
    <property type="molecule type" value="Genomic_DNA"/>
</dbReference>
<feature type="transmembrane region" description="Helical" evidence="6">
    <location>
        <begin position="144"/>
        <end position="163"/>
    </location>
</feature>
<dbReference type="InterPro" id="IPR050579">
    <property type="entry name" value="PMP-22/EMP/MP20-like"/>
</dbReference>
<protein>
    <submittedName>
        <fullName evidence="7">Uncharacterized protein</fullName>
    </submittedName>
</protein>
<dbReference type="Pfam" id="PF13903">
    <property type="entry name" value="Claudin_2"/>
    <property type="match status" value="1"/>
</dbReference>
<sequence>MSDSTKSDAKKTRTRKPSAMQKIRRRVANRDPAEVLAFERRCLVVATAGLLVAFVLWSVAVSTDFWFHVSSESGDPIYINRTNSYFIRSHSGLWTICKFVYLNGSLTGPAVKNCHNHRLFPSEEFIQKNPEVDRTILDYTRTETAFAIITFCLIVMGFGFGIYTFKEPRYMFKRLAGGVHFIGAAAVLVVVEVVVNSVEYEEQYLTDRHPKGAVWSYGYSFVFAWLTFVVLLMSGITFMICSRKKKGDRSGGGQVDDEPHILGRM</sequence>
<name>A0A8X6P5E6_NEPPI</name>
<dbReference type="PANTHER" id="PTHR10671:SF82">
    <property type="entry name" value="GH19567P"/>
    <property type="match status" value="1"/>
</dbReference>
<accession>A0A8X6P5E6</accession>
<evidence type="ECO:0000256" key="4">
    <source>
        <dbReference type="ARBA" id="ARBA00023136"/>
    </source>
</evidence>
<evidence type="ECO:0000256" key="3">
    <source>
        <dbReference type="ARBA" id="ARBA00022989"/>
    </source>
</evidence>
<evidence type="ECO:0000313" key="7">
    <source>
        <dbReference type="EMBL" id="GFT52087.1"/>
    </source>
</evidence>
<comment type="subcellular location">
    <subcellularLocation>
        <location evidence="1">Membrane</location>
        <topology evidence="1">Multi-pass membrane protein</topology>
    </subcellularLocation>
</comment>
<keyword evidence="2 6" id="KW-0812">Transmembrane</keyword>
<dbReference type="OrthoDB" id="5917530at2759"/>
<feature type="transmembrane region" description="Helical" evidence="6">
    <location>
        <begin position="215"/>
        <end position="240"/>
    </location>
</feature>
<dbReference type="Proteomes" id="UP000887013">
    <property type="component" value="Unassembled WGS sequence"/>
</dbReference>
<keyword evidence="8" id="KW-1185">Reference proteome</keyword>
<keyword evidence="4 6" id="KW-0472">Membrane</keyword>
<proteinExistence type="predicted"/>
<evidence type="ECO:0000256" key="2">
    <source>
        <dbReference type="ARBA" id="ARBA00022692"/>
    </source>
</evidence>
<evidence type="ECO:0000313" key="8">
    <source>
        <dbReference type="Proteomes" id="UP000887013"/>
    </source>
</evidence>
<evidence type="ECO:0000256" key="1">
    <source>
        <dbReference type="ARBA" id="ARBA00004141"/>
    </source>
</evidence>
<feature type="transmembrane region" description="Helical" evidence="6">
    <location>
        <begin position="175"/>
        <end position="195"/>
    </location>
</feature>
<dbReference type="GO" id="GO:0005886">
    <property type="term" value="C:plasma membrane"/>
    <property type="evidence" value="ECO:0007669"/>
    <property type="project" value="TreeGrafter"/>
</dbReference>
<feature type="region of interest" description="Disordered" evidence="5">
    <location>
        <begin position="1"/>
        <end position="24"/>
    </location>
</feature>
<reference evidence="7" key="1">
    <citation type="submission" date="2020-08" db="EMBL/GenBank/DDBJ databases">
        <title>Multicomponent nature underlies the extraordinary mechanical properties of spider dragline silk.</title>
        <authorList>
            <person name="Kono N."/>
            <person name="Nakamura H."/>
            <person name="Mori M."/>
            <person name="Yoshida Y."/>
            <person name="Ohtoshi R."/>
            <person name="Malay A.D."/>
            <person name="Moran D.A.P."/>
            <person name="Tomita M."/>
            <person name="Numata K."/>
            <person name="Arakawa K."/>
        </authorList>
    </citation>
    <scope>NUCLEOTIDE SEQUENCE</scope>
</reference>
<dbReference type="Gene3D" id="1.20.140.150">
    <property type="match status" value="1"/>
</dbReference>
<feature type="compositionally biased region" description="Basic residues" evidence="5">
    <location>
        <begin position="12"/>
        <end position="24"/>
    </location>
</feature>